<dbReference type="Proteomes" id="UP000014137">
    <property type="component" value="Unassembled WGS sequence"/>
</dbReference>
<keyword evidence="5" id="KW-0812">Transmembrane</keyword>
<keyword evidence="5" id="KW-0472">Membrane</keyword>
<reference evidence="7 9" key="2">
    <citation type="submission" date="2017-02" db="EMBL/GenBank/DDBJ databases">
        <title>Amycolatopsis azurea DSM 43854 draft genome.</title>
        <authorList>
            <person name="Mayilraj S."/>
        </authorList>
    </citation>
    <scope>NUCLEOTIDE SEQUENCE [LARGE SCALE GENOMIC DNA]</scope>
    <source>
        <strain evidence="7 9">DSM 43854</strain>
    </source>
</reference>
<dbReference type="PANTHER" id="PTHR45586">
    <property type="entry name" value="TPR REPEAT-CONTAINING PROTEIN PA4667"/>
    <property type="match status" value="1"/>
</dbReference>
<dbReference type="InterPro" id="IPR051012">
    <property type="entry name" value="CellSynth/LPSAsmb/PSIAsmb"/>
</dbReference>
<keyword evidence="5" id="KW-1133">Transmembrane helix</keyword>
<dbReference type="AlphaFoldDB" id="M2P387"/>
<comment type="caution">
    <text evidence="6">The sequence shown here is derived from an EMBL/GenBank/DDBJ whole genome shotgun (WGS) entry which is preliminary data.</text>
</comment>
<dbReference type="Gene3D" id="1.25.40.10">
    <property type="entry name" value="Tetratricopeptide repeat domain"/>
    <property type="match status" value="3"/>
</dbReference>
<feature type="transmembrane region" description="Helical" evidence="5">
    <location>
        <begin position="41"/>
        <end position="61"/>
    </location>
</feature>
<keyword evidence="1" id="KW-0677">Repeat</keyword>
<dbReference type="EMBL" id="ANMG01000003">
    <property type="protein sequence ID" value="EMD29619.1"/>
    <property type="molecule type" value="Genomic_DNA"/>
</dbReference>
<feature type="repeat" description="TPR" evidence="3">
    <location>
        <begin position="417"/>
        <end position="450"/>
    </location>
</feature>
<feature type="repeat" description="TPR" evidence="3">
    <location>
        <begin position="175"/>
        <end position="208"/>
    </location>
</feature>
<organism evidence="6 8">
    <name type="scientific">Amycolatopsis azurea DSM 43854</name>
    <dbReference type="NCBI Taxonomy" id="1238180"/>
    <lineage>
        <taxon>Bacteria</taxon>
        <taxon>Bacillati</taxon>
        <taxon>Actinomycetota</taxon>
        <taxon>Actinomycetes</taxon>
        <taxon>Pseudonocardiales</taxon>
        <taxon>Pseudonocardiaceae</taxon>
        <taxon>Amycolatopsis</taxon>
    </lineage>
</organism>
<evidence type="ECO:0008006" key="10">
    <source>
        <dbReference type="Google" id="ProtNLM"/>
    </source>
</evidence>
<evidence type="ECO:0000256" key="1">
    <source>
        <dbReference type="ARBA" id="ARBA00022737"/>
    </source>
</evidence>
<dbReference type="InterPro" id="IPR019734">
    <property type="entry name" value="TPR_rpt"/>
</dbReference>
<evidence type="ECO:0000313" key="9">
    <source>
        <dbReference type="Proteomes" id="UP000188551"/>
    </source>
</evidence>
<dbReference type="Pfam" id="PF13181">
    <property type="entry name" value="TPR_8"/>
    <property type="match status" value="1"/>
</dbReference>
<dbReference type="PROSITE" id="PS50005">
    <property type="entry name" value="TPR"/>
    <property type="match status" value="2"/>
</dbReference>
<evidence type="ECO:0000256" key="3">
    <source>
        <dbReference type="PROSITE-ProRule" id="PRU00339"/>
    </source>
</evidence>
<sequence length="469" mass="49912">MAAVATAAATALTFRKADPMSRDLTESTTPERPRFGPRSRRTALLVVLGASLLTVGVATLLPPEPPADVVIEGTQGGVSTLDRAIRTAEAKLAKHEQDPQTWAELGAAYVEVARVKADPAYFPKAEEALRKSLAQQPDGNGVALAGMGALANARHDFAGARDWGEKAKAALPDNAEVHGVLNDAYTQLGDTTRATAALQRMLDLKPGVSSFTRAAYEFEIHGQVDDARHALDRALADAVDPGDVAFCRNLLGELAFDNGDLDTAQRHFEAGQRAVPTETSLQQGKAKVAAARGQTAKALAGYQDLVDRQPNVGNLREYALLLSSAGAPESAARQYRLFEEQRRLEVESGANVDLEASLVAADRGDAAQALRFAQAEWERRQPVFVADAMAWALHLNGRNAEALTFADRAASTGWRSAAFNYHRGMILAGLGRSADAVKALSEALRINPNFSLTDARTARTTLANLGGAG</sequence>
<keyword evidence="2 3" id="KW-0802">TPR repeat</keyword>
<dbReference type="InterPro" id="IPR011990">
    <property type="entry name" value="TPR-like_helical_dom_sf"/>
</dbReference>
<protein>
    <recommendedName>
        <fullName evidence="10">TPR repeat protein</fullName>
    </recommendedName>
</protein>
<proteinExistence type="predicted"/>
<dbReference type="PATRIC" id="fig|1238180.3.peg.375"/>
<accession>M2P387</accession>
<dbReference type="EMBL" id="MUXN01000004">
    <property type="protein sequence ID" value="OOC07563.1"/>
    <property type="molecule type" value="Genomic_DNA"/>
</dbReference>
<evidence type="ECO:0000256" key="4">
    <source>
        <dbReference type="SAM" id="MobiDB-lite"/>
    </source>
</evidence>
<evidence type="ECO:0000256" key="5">
    <source>
        <dbReference type="SAM" id="Phobius"/>
    </source>
</evidence>
<evidence type="ECO:0000313" key="6">
    <source>
        <dbReference type="EMBL" id="EMD29619.1"/>
    </source>
</evidence>
<dbReference type="RefSeq" id="WP_005150254.1">
    <property type="nucleotide sequence ID" value="NZ_ANMG01000003.1"/>
</dbReference>
<name>M2P387_9PSEU</name>
<dbReference type="PANTHER" id="PTHR45586:SF1">
    <property type="entry name" value="LIPOPOLYSACCHARIDE ASSEMBLY PROTEIN B"/>
    <property type="match status" value="1"/>
</dbReference>
<feature type="compositionally biased region" description="Basic and acidic residues" evidence="4">
    <location>
        <begin position="19"/>
        <end position="34"/>
    </location>
</feature>
<evidence type="ECO:0000256" key="2">
    <source>
        <dbReference type="ARBA" id="ARBA00022803"/>
    </source>
</evidence>
<keyword evidence="9" id="KW-1185">Reference proteome</keyword>
<gene>
    <name evidence="7" type="ORF">B0293_07805</name>
    <name evidence="6" type="ORF">C791_2978</name>
</gene>
<dbReference type="Proteomes" id="UP000188551">
    <property type="component" value="Unassembled WGS sequence"/>
</dbReference>
<dbReference type="SUPFAM" id="SSF48452">
    <property type="entry name" value="TPR-like"/>
    <property type="match status" value="1"/>
</dbReference>
<evidence type="ECO:0000313" key="8">
    <source>
        <dbReference type="Proteomes" id="UP000014137"/>
    </source>
</evidence>
<dbReference type="SMART" id="SM00028">
    <property type="entry name" value="TPR"/>
    <property type="match status" value="5"/>
</dbReference>
<evidence type="ECO:0000313" key="7">
    <source>
        <dbReference type="EMBL" id="OOC07563.1"/>
    </source>
</evidence>
<reference evidence="6 8" key="1">
    <citation type="submission" date="2012-10" db="EMBL/GenBank/DDBJ databases">
        <title>Genome assembly of Amycolatopsis azurea DSM 43854.</title>
        <authorList>
            <person name="Khatri I."/>
            <person name="Kaur I."/>
            <person name="Subramanian S."/>
            <person name="Mayilraj S."/>
        </authorList>
    </citation>
    <scope>NUCLEOTIDE SEQUENCE [LARGE SCALE GENOMIC DNA]</scope>
    <source>
        <strain evidence="6 8">DSM 43854</strain>
    </source>
</reference>
<feature type="region of interest" description="Disordered" evidence="4">
    <location>
        <begin position="19"/>
        <end position="38"/>
    </location>
</feature>